<dbReference type="PANTHER" id="PTHR24305">
    <property type="entry name" value="CYTOCHROME P450"/>
    <property type="match status" value="1"/>
</dbReference>
<feature type="binding site" description="axial binding residue" evidence="8">
    <location>
        <position position="439"/>
    </location>
    <ligand>
        <name>heme</name>
        <dbReference type="ChEBI" id="CHEBI:30413"/>
    </ligand>
    <ligandPart>
        <name>Fe</name>
        <dbReference type="ChEBI" id="CHEBI:18248"/>
    </ligandPart>
</feature>
<dbReference type="GO" id="GO:0016705">
    <property type="term" value="F:oxidoreductase activity, acting on paired donors, with incorporation or reduction of molecular oxygen"/>
    <property type="evidence" value="ECO:0007669"/>
    <property type="project" value="InterPro"/>
</dbReference>
<name>A0A8H4T9V9_9HYPO</name>
<dbReference type="GO" id="GO:0005506">
    <property type="term" value="F:iron ion binding"/>
    <property type="evidence" value="ECO:0007669"/>
    <property type="project" value="InterPro"/>
</dbReference>
<dbReference type="InterPro" id="IPR036396">
    <property type="entry name" value="Cyt_P450_sf"/>
</dbReference>
<evidence type="ECO:0000256" key="4">
    <source>
        <dbReference type="ARBA" id="ARBA00022723"/>
    </source>
</evidence>
<dbReference type="GO" id="GO:0020037">
    <property type="term" value="F:heme binding"/>
    <property type="evidence" value="ECO:0007669"/>
    <property type="project" value="InterPro"/>
</dbReference>
<dbReference type="Proteomes" id="UP000622797">
    <property type="component" value="Unassembled WGS sequence"/>
</dbReference>
<dbReference type="AlphaFoldDB" id="A0A8H4T9V9"/>
<dbReference type="Pfam" id="PF00067">
    <property type="entry name" value="p450"/>
    <property type="match status" value="1"/>
</dbReference>
<keyword evidence="6 8" id="KW-0408">Iron</keyword>
<keyword evidence="5 9" id="KW-0560">Oxidoreductase</keyword>
<dbReference type="InterPro" id="IPR050121">
    <property type="entry name" value="Cytochrome_P450_monoxygenase"/>
</dbReference>
<feature type="transmembrane region" description="Helical" evidence="10">
    <location>
        <begin position="12"/>
        <end position="34"/>
    </location>
</feature>
<sequence>MAITNLSGTYGAFALCIGSVLVVFWIASGIYYAFLHPLSKVPGPKLYVFTQLPYMYHLLRGDWHMKLKSLHDCYGPAVRFTYNDVSFITDDAIKTIFGHKSNPANNFEKDMNFYRKKQHSTIINANNDDHRRMRRLLSHAFSEKALRSQEDIMDHYVSLFIRQLKDRSRQGSVVDIVRWFNFATFDLIGDLAFGQPFGCLESGGYHPWVSMIFEGVKALPFRQAMIRCGLKPLAWFLVPAHLKRSSEEHAKLSRETVMKRLDSQNTSREDFMSYILRHNDKNGMSTPEIVENSSTLIIAGSETTATLLSGTTFYLLTNPAKYDKLVKEIRSTFESEDDITLTRVNQLTYLPAVFNEGLRMYPPVPSHLPRLSPHQGEFVNGYWLPAKTSVSVPHWSAYRSSVNFQDPDLFVPERWLGEATYSIDQKNVLQPFSYGPRNCIGRNLAYAEMRMLLARLLWNFDLELMPGQENWEKQGVYVLWEKRDLNVKLTEVKRQ</sequence>
<dbReference type="OrthoDB" id="1470350at2759"/>
<dbReference type="InterPro" id="IPR001128">
    <property type="entry name" value="Cyt_P450"/>
</dbReference>
<reference evidence="11" key="1">
    <citation type="journal article" date="2020" name="BMC Genomics">
        <title>Correction to: Identification and distribution of gene clusters required for synthesis of sphingolipid metabolism inhibitors in diverse species of the filamentous fungus Fusarium.</title>
        <authorList>
            <person name="Kim H.S."/>
            <person name="Lohmar J.M."/>
            <person name="Busman M."/>
            <person name="Brown D.W."/>
            <person name="Naumann T.A."/>
            <person name="Divon H.H."/>
            <person name="Lysoe E."/>
            <person name="Uhlig S."/>
            <person name="Proctor R.H."/>
        </authorList>
    </citation>
    <scope>NUCLEOTIDE SEQUENCE</scope>
    <source>
        <strain evidence="11">NRRL 20472</strain>
    </source>
</reference>
<reference evidence="11" key="2">
    <citation type="submission" date="2020-05" db="EMBL/GenBank/DDBJ databases">
        <authorList>
            <person name="Kim H.-S."/>
            <person name="Proctor R.H."/>
            <person name="Brown D.W."/>
        </authorList>
    </citation>
    <scope>NUCLEOTIDE SEQUENCE</scope>
    <source>
        <strain evidence="11">NRRL 20472</strain>
    </source>
</reference>
<dbReference type="FunFam" id="1.10.630.10:FF:000047">
    <property type="entry name" value="Cytochrome P450 monooxygenase"/>
    <property type="match status" value="1"/>
</dbReference>
<evidence type="ECO:0000256" key="5">
    <source>
        <dbReference type="ARBA" id="ARBA00023002"/>
    </source>
</evidence>
<dbReference type="GO" id="GO:0004497">
    <property type="term" value="F:monooxygenase activity"/>
    <property type="evidence" value="ECO:0007669"/>
    <property type="project" value="UniProtKB-KW"/>
</dbReference>
<comment type="cofactor">
    <cofactor evidence="1 8">
        <name>heme</name>
        <dbReference type="ChEBI" id="CHEBI:30413"/>
    </cofactor>
</comment>
<evidence type="ECO:0000256" key="10">
    <source>
        <dbReference type="SAM" id="Phobius"/>
    </source>
</evidence>
<dbReference type="PROSITE" id="PS00086">
    <property type="entry name" value="CYTOCHROME_P450"/>
    <property type="match status" value="1"/>
</dbReference>
<keyword evidence="10" id="KW-1133">Transmembrane helix</keyword>
<proteinExistence type="inferred from homology"/>
<keyword evidence="10" id="KW-0812">Transmembrane</keyword>
<keyword evidence="10" id="KW-0472">Membrane</keyword>
<dbReference type="PRINTS" id="PR00463">
    <property type="entry name" value="EP450I"/>
</dbReference>
<keyword evidence="4 8" id="KW-0479">Metal-binding</keyword>
<evidence type="ECO:0000256" key="1">
    <source>
        <dbReference type="ARBA" id="ARBA00001971"/>
    </source>
</evidence>
<dbReference type="EMBL" id="JABEXW010000832">
    <property type="protein sequence ID" value="KAF4953939.1"/>
    <property type="molecule type" value="Genomic_DNA"/>
</dbReference>
<accession>A0A8H4T9V9</accession>
<keyword evidence="3 8" id="KW-0349">Heme</keyword>
<evidence type="ECO:0000256" key="2">
    <source>
        <dbReference type="ARBA" id="ARBA00010617"/>
    </source>
</evidence>
<dbReference type="InterPro" id="IPR017972">
    <property type="entry name" value="Cyt_P450_CS"/>
</dbReference>
<keyword evidence="7 9" id="KW-0503">Monooxygenase</keyword>
<comment type="caution">
    <text evidence="11">The sequence shown here is derived from an EMBL/GenBank/DDBJ whole genome shotgun (WGS) entry which is preliminary data.</text>
</comment>
<evidence type="ECO:0000313" key="12">
    <source>
        <dbReference type="Proteomes" id="UP000622797"/>
    </source>
</evidence>
<dbReference type="CDD" id="cd11058">
    <property type="entry name" value="CYP60B-like"/>
    <property type="match status" value="1"/>
</dbReference>
<dbReference type="GO" id="GO:0009403">
    <property type="term" value="P:toxin biosynthetic process"/>
    <property type="evidence" value="ECO:0007669"/>
    <property type="project" value="UniProtKB-ARBA"/>
</dbReference>
<evidence type="ECO:0000256" key="9">
    <source>
        <dbReference type="RuleBase" id="RU000461"/>
    </source>
</evidence>
<gene>
    <name evidence="11" type="ORF">FSARC_12295</name>
</gene>
<dbReference type="Gene3D" id="1.10.630.10">
    <property type="entry name" value="Cytochrome P450"/>
    <property type="match status" value="1"/>
</dbReference>
<evidence type="ECO:0000313" key="11">
    <source>
        <dbReference type="EMBL" id="KAF4953939.1"/>
    </source>
</evidence>
<keyword evidence="12" id="KW-1185">Reference proteome</keyword>
<evidence type="ECO:0000256" key="7">
    <source>
        <dbReference type="ARBA" id="ARBA00023033"/>
    </source>
</evidence>
<protein>
    <recommendedName>
        <fullName evidence="13">Cytochrome P450 monooxygenase</fullName>
    </recommendedName>
</protein>
<dbReference type="InterPro" id="IPR002401">
    <property type="entry name" value="Cyt_P450_E_grp-I"/>
</dbReference>
<evidence type="ECO:0000256" key="3">
    <source>
        <dbReference type="ARBA" id="ARBA00022617"/>
    </source>
</evidence>
<evidence type="ECO:0000256" key="8">
    <source>
        <dbReference type="PIRSR" id="PIRSR602401-1"/>
    </source>
</evidence>
<dbReference type="PRINTS" id="PR00385">
    <property type="entry name" value="P450"/>
</dbReference>
<dbReference type="SUPFAM" id="SSF48264">
    <property type="entry name" value="Cytochrome P450"/>
    <property type="match status" value="1"/>
</dbReference>
<evidence type="ECO:0008006" key="13">
    <source>
        <dbReference type="Google" id="ProtNLM"/>
    </source>
</evidence>
<evidence type="ECO:0000256" key="6">
    <source>
        <dbReference type="ARBA" id="ARBA00023004"/>
    </source>
</evidence>
<dbReference type="PANTHER" id="PTHR24305:SF210">
    <property type="entry name" value="CYTOCHROME P450 MONOOXYGENASE ASQL-RELATED"/>
    <property type="match status" value="1"/>
</dbReference>
<comment type="similarity">
    <text evidence="2 9">Belongs to the cytochrome P450 family.</text>
</comment>
<organism evidence="11 12">
    <name type="scientific">Fusarium sarcochroum</name>
    <dbReference type="NCBI Taxonomy" id="1208366"/>
    <lineage>
        <taxon>Eukaryota</taxon>
        <taxon>Fungi</taxon>
        <taxon>Dikarya</taxon>
        <taxon>Ascomycota</taxon>
        <taxon>Pezizomycotina</taxon>
        <taxon>Sordariomycetes</taxon>
        <taxon>Hypocreomycetidae</taxon>
        <taxon>Hypocreales</taxon>
        <taxon>Nectriaceae</taxon>
        <taxon>Fusarium</taxon>
        <taxon>Fusarium lateritium species complex</taxon>
    </lineage>
</organism>